<dbReference type="VEuPathDB" id="PlasmoDB:PVP01_0009740"/>
<gene>
    <name evidence="3" type="ORF">PVP01_0009740</name>
</gene>
<dbReference type="Pfam" id="PF05795">
    <property type="entry name" value="Plasmodium_Vir"/>
    <property type="match status" value="3"/>
</dbReference>
<feature type="transmembrane region" description="Helical" evidence="2">
    <location>
        <begin position="723"/>
        <end position="745"/>
    </location>
</feature>
<keyword evidence="2" id="KW-0812">Transmembrane</keyword>
<dbReference type="VEuPathDB" id="PlasmoDB:PVPAM_040036600"/>
<feature type="compositionally biased region" description="Polar residues" evidence="1">
    <location>
        <begin position="776"/>
        <end position="787"/>
    </location>
</feature>
<sequence>MSKSESENTFDPDKFIKESVLNTSKLFKFYQLLNDQKVSNNNIPALDTDDDEQKRHLSELKKHIENIFSEWDNICNSKDYEKIKCSEYLIYWLYGKIAERKLNFFRIRELLGNLKKRIETKSSTINKEDCTRNLIKYAPIEVLHNKKILYDFLEYYIYLNDEWSKIKVSEKGEYCKYITHIFELYHKLYEEDSQWGLLRKYENELNLFRTTFTNESVLSSLKLKCNIDNSLIESFKDVKTTEMLEENILRRRAISNSYNNSFTNIKSEYEKILNDLPSFQIYEELGKNVEENKYKSIHCDNLSKSDNHIKKICKKLLRNLTELPKLEKMKNKSHTDQCLYLNFWIYDELSKIYNNTEENIFDVPEVAKFLDADIKINKDLIEKDLNPNNNELMEQIKKGTLLQDSDKFIKNYDFSKYNPCFFNYNCKFSECREMKHLYEYFKDYETIKNKINCGQGVHDKYYKYLTYISSLYNKHKDEVGCCSWGTKMCPYYFLQCDEAYDPRKLVEALELGNTTKCSGIKDSAGVIKTPVAQSKEDKLRNAMYIKYMTCSYIPGSRFNKKGLICQQQSQRPHINNKFLSRYTSYNPPINISTPVCKNITVNGKPMNVVLISNPNASIAAKNVDKSKVVDLDKSTSGYYSALFPEVTGNARAYYLEEEETACPKEQPVEEMSEYCRKSKRYNKIINLSNSQSAKLTLEKDIENWEDIVIPDDTSFLNDILQQLPVRMGTVSLASLGAITMLFMYYKFTPLGSWLRNAMGGKKKMKHGNHGEPRKSLNYQQDHMSQISQKKRIKIAYQSS</sequence>
<name>A0A565A5X2_PLAVI</name>
<dbReference type="InterPro" id="IPR008780">
    <property type="entry name" value="Plasmodium_Vir"/>
</dbReference>
<dbReference type="AlphaFoldDB" id="A0A565A5X2"/>
<keyword evidence="2" id="KW-0472">Membrane</keyword>
<evidence type="ECO:0000256" key="2">
    <source>
        <dbReference type="SAM" id="Phobius"/>
    </source>
</evidence>
<dbReference type="VEuPathDB" id="PlasmoDB:PVW1_030006700"/>
<dbReference type="VEuPathDB" id="PlasmoDB:PVX_241290"/>
<protein>
    <submittedName>
        <fullName evidence="3">VIR protein</fullName>
    </submittedName>
</protein>
<proteinExistence type="predicted"/>
<accession>A0A565A5X2</accession>
<feature type="region of interest" description="Disordered" evidence="1">
    <location>
        <begin position="761"/>
        <end position="799"/>
    </location>
</feature>
<reference evidence="3" key="1">
    <citation type="submission" date="2016-07" db="EMBL/GenBank/DDBJ databases">
        <authorList>
            <consortium name="Pathogen Informatics"/>
        </authorList>
    </citation>
    <scope>NUCLEOTIDE SEQUENCE</scope>
</reference>
<dbReference type="EMBL" id="FLZR02000061">
    <property type="protein sequence ID" value="VVA00261.1"/>
    <property type="molecule type" value="Genomic_DNA"/>
</dbReference>
<organism evidence="3">
    <name type="scientific">Plasmodium vivax</name>
    <name type="common">malaria parasite P. vivax</name>
    <dbReference type="NCBI Taxonomy" id="5855"/>
    <lineage>
        <taxon>Eukaryota</taxon>
        <taxon>Sar</taxon>
        <taxon>Alveolata</taxon>
        <taxon>Apicomplexa</taxon>
        <taxon>Aconoidasida</taxon>
        <taxon>Haemosporida</taxon>
        <taxon>Plasmodiidae</taxon>
        <taxon>Plasmodium</taxon>
        <taxon>Plasmodium (Plasmodium)</taxon>
    </lineage>
</organism>
<dbReference type="OrthoDB" id="388746at2759"/>
<evidence type="ECO:0000256" key="1">
    <source>
        <dbReference type="SAM" id="MobiDB-lite"/>
    </source>
</evidence>
<dbReference type="Proteomes" id="UP000220605">
    <property type="component" value="Unassembled WGS sequence"/>
</dbReference>
<keyword evidence="2" id="KW-1133">Transmembrane helix</keyword>
<evidence type="ECO:0000313" key="3">
    <source>
        <dbReference type="EMBL" id="VVA00261.1"/>
    </source>
</evidence>